<dbReference type="Gene3D" id="3.20.20.80">
    <property type="entry name" value="Glycosidases"/>
    <property type="match status" value="1"/>
</dbReference>
<dbReference type="EMBL" id="JAOTPO010000002">
    <property type="protein sequence ID" value="MDE5412718.1"/>
    <property type="molecule type" value="Genomic_DNA"/>
</dbReference>
<name>A0ABT5VB93_9BACI</name>
<reference evidence="2" key="1">
    <citation type="submission" date="2024-05" db="EMBL/GenBank/DDBJ databases">
        <title>Alkalihalobacillus sp. strain MEB203 novel alkaliphilic bacterium from Lonar Lake, India.</title>
        <authorList>
            <person name="Joshi A."/>
            <person name="Thite S."/>
            <person name="Mengade P."/>
        </authorList>
    </citation>
    <scope>NUCLEOTIDE SEQUENCE</scope>
    <source>
        <strain evidence="2">MEB 203</strain>
    </source>
</reference>
<dbReference type="SUPFAM" id="SSF51445">
    <property type="entry name" value="(Trans)glycosidases"/>
    <property type="match status" value="1"/>
</dbReference>
<dbReference type="Proteomes" id="UP001148125">
    <property type="component" value="Unassembled WGS sequence"/>
</dbReference>
<evidence type="ECO:0000259" key="1">
    <source>
        <dbReference type="Pfam" id="PF08924"/>
    </source>
</evidence>
<comment type="caution">
    <text evidence="2">The sequence shown here is derived from an EMBL/GenBank/DDBJ whole genome shotgun (WGS) entry which is preliminary data.</text>
</comment>
<evidence type="ECO:0000313" key="3">
    <source>
        <dbReference type="Proteomes" id="UP001148125"/>
    </source>
</evidence>
<accession>A0ABT5VB93</accession>
<dbReference type="InterPro" id="IPR017853">
    <property type="entry name" value="GH"/>
</dbReference>
<proteinExistence type="predicted"/>
<keyword evidence="3" id="KW-1185">Reference proteome</keyword>
<gene>
    <name evidence="2" type="ORF">N7Z68_04920</name>
</gene>
<dbReference type="RefSeq" id="WP_275117352.1">
    <property type="nucleotide sequence ID" value="NZ_JAOTPO010000002.1"/>
</dbReference>
<sequence length="217" mass="24748">MARSIWGVDSAAAVTPALYDCVLENFGKPEYWGRYLTTIPNVSDGLTSEEIQRLRGNGIRVMPIYNEFLEAVGYRTGEITAANAIFHARRLGFPTRVRIFANIENFFDVDEAWIRGWVDAFYPSGYKPGFYHDPLEGPFSDAYCTAVENSERVKVQSVLWSAEPEPGTTTKQNRPQRFTPAKPPCEANVWAWQYGRDAEECPIDTVLADRRLYDDMW</sequence>
<dbReference type="Pfam" id="PF08924">
    <property type="entry name" value="Rv2525c_GlyHyd-like"/>
    <property type="match status" value="1"/>
</dbReference>
<feature type="domain" description="Rv2525c-like glycoside hydrolase-like" evidence="1">
    <location>
        <begin position="32"/>
        <end position="131"/>
    </location>
</feature>
<organism evidence="2 3">
    <name type="scientific">Alkalihalobacterium chitinilyticum</name>
    <dbReference type="NCBI Taxonomy" id="2980103"/>
    <lineage>
        <taxon>Bacteria</taxon>
        <taxon>Bacillati</taxon>
        <taxon>Bacillota</taxon>
        <taxon>Bacilli</taxon>
        <taxon>Bacillales</taxon>
        <taxon>Bacillaceae</taxon>
        <taxon>Alkalihalobacterium</taxon>
    </lineage>
</organism>
<evidence type="ECO:0000313" key="2">
    <source>
        <dbReference type="EMBL" id="MDE5412718.1"/>
    </source>
</evidence>
<dbReference type="InterPro" id="IPR015020">
    <property type="entry name" value="Rv2525c-like_Glyco_Hydro-like"/>
</dbReference>
<protein>
    <submittedName>
        <fullName evidence="2">DUF1906 domain-containing protein</fullName>
    </submittedName>
</protein>